<feature type="region of interest" description="Disordered" evidence="7">
    <location>
        <begin position="137"/>
        <end position="165"/>
    </location>
</feature>
<evidence type="ECO:0000256" key="7">
    <source>
        <dbReference type="SAM" id="MobiDB-lite"/>
    </source>
</evidence>
<dbReference type="GO" id="GO:0006508">
    <property type="term" value="P:proteolysis"/>
    <property type="evidence" value="ECO:0007669"/>
    <property type="project" value="UniProtKB-KW"/>
</dbReference>
<evidence type="ECO:0000313" key="11">
    <source>
        <dbReference type="Proteomes" id="UP000064967"/>
    </source>
</evidence>
<dbReference type="GO" id="GO:0004222">
    <property type="term" value="F:metalloendopeptidase activity"/>
    <property type="evidence" value="ECO:0007669"/>
    <property type="project" value="InterPro"/>
</dbReference>
<evidence type="ECO:0000256" key="3">
    <source>
        <dbReference type="ARBA" id="ARBA00022723"/>
    </source>
</evidence>
<evidence type="ECO:0000313" key="10">
    <source>
        <dbReference type="EMBL" id="AKV01001.1"/>
    </source>
</evidence>
<protein>
    <recommendedName>
        <fullName evidence="9">Peptidase M48 domain-containing protein</fullName>
    </recommendedName>
</protein>
<dbReference type="AlphaFoldDB" id="A0A0K1Q592"/>
<dbReference type="GO" id="GO:0046872">
    <property type="term" value="F:metal ion binding"/>
    <property type="evidence" value="ECO:0007669"/>
    <property type="project" value="UniProtKB-KW"/>
</dbReference>
<evidence type="ECO:0000259" key="9">
    <source>
        <dbReference type="Pfam" id="PF01435"/>
    </source>
</evidence>
<dbReference type="Pfam" id="PF01435">
    <property type="entry name" value="Peptidase_M48"/>
    <property type="match status" value="1"/>
</dbReference>
<keyword evidence="8" id="KW-0732">Signal</keyword>
<dbReference type="EMBL" id="CP012333">
    <property type="protein sequence ID" value="AKV01001.1"/>
    <property type="molecule type" value="Genomic_DNA"/>
</dbReference>
<keyword evidence="4" id="KW-0378">Hydrolase</keyword>
<evidence type="ECO:0000256" key="2">
    <source>
        <dbReference type="ARBA" id="ARBA00022670"/>
    </source>
</evidence>
<proteinExistence type="predicted"/>
<keyword evidence="5" id="KW-0862">Zinc</keyword>
<dbReference type="Proteomes" id="UP000064967">
    <property type="component" value="Chromosome"/>
</dbReference>
<keyword evidence="6" id="KW-0482">Metalloprotease</keyword>
<gene>
    <name evidence="10" type="ORF">AKJ09_07664</name>
</gene>
<reference evidence="10 11" key="1">
    <citation type="submission" date="2015-08" db="EMBL/GenBank/DDBJ databases">
        <authorList>
            <person name="Babu N.S."/>
            <person name="Beckwith C.J."/>
            <person name="Beseler K.G."/>
            <person name="Brison A."/>
            <person name="Carone J.V."/>
            <person name="Caskin T.P."/>
            <person name="Diamond M."/>
            <person name="Durham M.E."/>
            <person name="Foxe J.M."/>
            <person name="Go M."/>
            <person name="Henderson B.A."/>
            <person name="Jones I.B."/>
            <person name="McGettigan J.A."/>
            <person name="Micheletti S.J."/>
            <person name="Nasrallah M.E."/>
            <person name="Ortiz D."/>
            <person name="Piller C.R."/>
            <person name="Privatt S.R."/>
            <person name="Schneider S.L."/>
            <person name="Sharp S."/>
            <person name="Smith T.C."/>
            <person name="Stanton J.D."/>
            <person name="Ullery H.E."/>
            <person name="Wilson R.J."/>
            <person name="Serrano M.G."/>
            <person name="Buck G."/>
            <person name="Lee V."/>
            <person name="Wang Y."/>
            <person name="Carvalho R."/>
            <person name="Voegtly L."/>
            <person name="Shi R."/>
            <person name="Duckworth R."/>
            <person name="Johnson A."/>
            <person name="Loviza R."/>
            <person name="Walstead R."/>
            <person name="Shah Z."/>
            <person name="Kiflezghi M."/>
            <person name="Wade K."/>
            <person name="Ball S.L."/>
            <person name="Bradley K.W."/>
            <person name="Asai D.J."/>
            <person name="Bowman C.A."/>
            <person name="Russell D.A."/>
            <person name="Pope W.H."/>
            <person name="Jacobs-Sera D."/>
            <person name="Hendrix R.W."/>
            <person name="Hatfull G.F."/>
        </authorList>
    </citation>
    <scope>NUCLEOTIDE SEQUENCE [LARGE SCALE GENOMIC DNA]</scope>
    <source>
        <strain evidence="10 11">DSM 27648</strain>
    </source>
</reference>
<keyword evidence="2" id="KW-0645">Protease</keyword>
<feature type="chain" id="PRO_5005466615" description="Peptidase M48 domain-containing protein" evidence="8">
    <location>
        <begin position="23"/>
        <end position="589"/>
    </location>
</feature>
<dbReference type="Gene3D" id="3.30.2010.10">
    <property type="entry name" value="Metalloproteases ('zincins'), catalytic domain"/>
    <property type="match status" value="1"/>
</dbReference>
<dbReference type="KEGG" id="llu:AKJ09_07664"/>
<keyword evidence="3" id="KW-0479">Metal-binding</keyword>
<feature type="region of interest" description="Disordered" evidence="7">
    <location>
        <begin position="565"/>
        <end position="589"/>
    </location>
</feature>
<evidence type="ECO:0000256" key="6">
    <source>
        <dbReference type="ARBA" id="ARBA00023049"/>
    </source>
</evidence>
<organism evidence="10 11">
    <name type="scientific">Labilithrix luteola</name>
    <dbReference type="NCBI Taxonomy" id="1391654"/>
    <lineage>
        <taxon>Bacteria</taxon>
        <taxon>Pseudomonadati</taxon>
        <taxon>Myxococcota</taxon>
        <taxon>Polyangia</taxon>
        <taxon>Polyangiales</taxon>
        <taxon>Labilitrichaceae</taxon>
        <taxon>Labilithrix</taxon>
    </lineage>
</organism>
<name>A0A0K1Q592_9BACT</name>
<evidence type="ECO:0000256" key="1">
    <source>
        <dbReference type="ARBA" id="ARBA00001947"/>
    </source>
</evidence>
<feature type="compositionally biased region" description="Low complexity" evidence="7">
    <location>
        <begin position="146"/>
        <end position="159"/>
    </location>
</feature>
<accession>A0A0K1Q592</accession>
<evidence type="ECO:0000256" key="5">
    <source>
        <dbReference type="ARBA" id="ARBA00022833"/>
    </source>
</evidence>
<comment type="cofactor">
    <cofactor evidence="1">
        <name>Zn(2+)</name>
        <dbReference type="ChEBI" id="CHEBI:29105"/>
    </cofactor>
</comment>
<sequence length="589" mass="64550">MRRRLRFGSIVCTCLAALTSMAAVHCSSESNIGTSEADHTAGEYIHENSVYAWAEPDYDEFEKIKRNAKPRLADDSVLTVRVQAWLDRFDAVVRARVKTDGKKFVAPKPKAIVYEDGETVNAWVSWFPACIGDLDRQESTDAGSPATDDTTNDAGDAGAPRPERSALVERKKVSSFSSYDGCLAPKNWPTVGDDFTSWWNGSKPSCTLTVGKNGLVVGGEGCEIAERSTVPARGVTWATGSGIHVTTRIVSELSEKAFAVVIAHELGHYYRAHGSSAYSEKYQFWYQRDVHEPVRPLPADDSAALESQVRRLSSSSALPNVPGQTVSGRTAAWFMGYGFRELVTPVEACKGPAESLSADWVSNFRYGYGKPSETERAAYLDFETRLLACAGSVAAPSLAMNKLMASLRSQFPTVKDTDLALAGSFKELIDSVDVIAKKLDAEEAVLREHLQKNHIGWYTTEQEADDMAMELATLAGMTPKEVLEGWIEAMEAFDRVYPSSYGNDGKIGVAQCKELYANDFMTAKEDGTKEQAHVPMGSLSDKHHSDCYRLFNLWRENEVHKYESAPAPAPLTPDWSEIQEAAKAAGNGS</sequence>
<feature type="domain" description="Peptidase M48" evidence="9">
    <location>
        <begin position="239"/>
        <end position="276"/>
    </location>
</feature>
<keyword evidence="11" id="KW-1185">Reference proteome</keyword>
<dbReference type="InterPro" id="IPR001915">
    <property type="entry name" value="Peptidase_M48"/>
</dbReference>
<feature type="signal peptide" evidence="8">
    <location>
        <begin position="1"/>
        <end position="22"/>
    </location>
</feature>
<evidence type="ECO:0000256" key="4">
    <source>
        <dbReference type="ARBA" id="ARBA00022801"/>
    </source>
</evidence>
<evidence type="ECO:0000256" key="8">
    <source>
        <dbReference type="SAM" id="SignalP"/>
    </source>
</evidence>